<dbReference type="CDD" id="cd01713">
    <property type="entry name" value="CTU1-like"/>
    <property type="match status" value="1"/>
</dbReference>
<keyword evidence="2" id="KW-0067">ATP-binding</keyword>
<dbReference type="OrthoDB" id="198857at2759"/>
<dbReference type="EMBL" id="VWRR01000003">
    <property type="protein sequence ID" value="KAF6004357.1"/>
    <property type="molecule type" value="Genomic_DNA"/>
</dbReference>
<dbReference type="PANTHER" id="PTHR11807:SF12">
    <property type="entry name" value="CYTOPLASMIC TRNA 2-THIOLATION PROTEIN 1"/>
    <property type="match status" value="1"/>
</dbReference>
<dbReference type="Pfam" id="PF01171">
    <property type="entry name" value="ATP_bind_3"/>
    <property type="match status" value="1"/>
</dbReference>
<feature type="domain" description="tRNA(Ile)-lysidine/2-thiocytidine synthase N-terminal" evidence="3">
    <location>
        <begin position="51"/>
        <end position="254"/>
    </location>
</feature>
<dbReference type="Gene3D" id="3.40.50.620">
    <property type="entry name" value="HUPs"/>
    <property type="match status" value="1"/>
</dbReference>
<dbReference type="Proteomes" id="UP000530660">
    <property type="component" value="Unassembled WGS sequence"/>
</dbReference>
<dbReference type="GO" id="GO:0005739">
    <property type="term" value="C:mitochondrion"/>
    <property type="evidence" value="ECO:0007669"/>
    <property type="project" value="TreeGrafter"/>
</dbReference>
<feature type="binding site" evidence="2">
    <location>
        <position position="86"/>
    </location>
    <ligand>
        <name>ATP</name>
        <dbReference type="ChEBI" id="CHEBI:30616"/>
    </ligand>
</feature>
<reference evidence="4 5" key="1">
    <citation type="journal article" date="2020" name="J. Phycol.">
        <title>Comparative genome analysis reveals Cyanidiococcus gen. nov., a new extremophilic red algal genus sister to Cyanidioschyzon (Cyanidioschyzonaceae, Rhodophyta).</title>
        <authorList>
            <person name="Liu S.-L."/>
            <person name="Chiang Y.-R."/>
            <person name="Yoon H.S."/>
            <person name="Fu H.-Y."/>
        </authorList>
    </citation>
    <scope>NUCLEOTIDE SEQUENCE [LARGE SCALE GENOMIC DNA]</scope>
    <source>
        <strain evidence="4 5">THAL066</strain>
    </source>
</reference>
<dbReference type="InterPro" id="IPR020554">
    <property type="entry name" value="UPF0021_CS"/>
</dbReference>
<accession>A0A7J7IPA3</accession>
<evidence type="ECO:0000256" key="2">
    <source>
        <dbReference type="PIRSR" id="PIRSR004976-51"/>
    </source>
</evidence>
<gene>
    <name evidence="4" type="primary">NCS6</name>
    <name evidence="4" type="ORF">F1559_000736</name>
</gene>
<dbReference type="PIRSF" id="PIRSF004976">
    <property type="entry name" value="ATPase_YdaO"/>
    <property type="match status" value="1"/>
</dbReference>
<dbReference type="InterPro" id="IPR011063">
    <property type="entry name" value="TilS/TtcA_N"/>
</dbReference>
<feature type="binding site" evidence="2">
    <location>
        <position position="60"/>
    </location>
    <ligand>
        <name>ATP</name>
        <dbReference type="ChEBI" id="CHEBI:30616"/>
    </ligand>
</feature>
<dbReference type="GO" id="GO:0005524">
    <property type="term" value="F:ATP binding"/>
    <property type="evidence" value="ECO:0007669"/>
    <property type="project" value="UniProtKB-KW"/>
</dbReference>
<feature type="binding site" evidence="2">
    <location>
        <position position="170"/>
    </location>
    <ligand>
        <name>ATP</name>
        <dbReference type="ChEBI" id="CHEBI:30616"/>
    </ligand>
</feature>
<keyword evidence="5" id="KW-1185">Reference proteome</keyword>
<feature type="binding site" evidence="2">
    <location>
        <begin position="54"/>
        <end position="56"/>
    </location>
    <ligand>
        <name>ATP</name>
        <dbReference type="ChEBI" id="CHEBI:30616"/>
    </ligand>
</feature>
<keyword evidence="1 4" id="KW-0808">Transferase</keyword>
<dbReference type="GO" id="GO:0000049">
    <property type="term" value="F:tRNA binding"/>
    <property type="evidence" value="ECO:0007669"/>
    <property type="project" value="TreeGrafter"/>
</dbReference>
<evidence type="ECO:0000259" key="3">
    <source>
        <dbReference type="Pfam" id="PF01171"/>
    </source>
</evidence>
<dbReference type="InterPro" id="IPR014729">
    <property type="entry name" value="Rossmann-like_a/b/a_fold"/>
</dbReference>
<dbReference type="SUPFAM" id="SSF52402">
    <property type="entry name" value="Adenine nucleotide alpha hydrolases-like"/>
    <property type="match status" value="1"/>
</dbReference>
<dbReference type="GO" id="GO:0002143">
    <property type="term" value="P:tRNA wobble position uridine thiolation"/>
    <property type="evidence" value="ECO:0007669"/>
    <property type="project" value="TreeGrafter"/>
</dbReference>
<dbReference type="PROSITE" id="PS01263">
    <property type="entry name" value="UPF0021"/>
    <property type="match status" value="1"/>
</dbReference>
<comment type="caution">
    <text evidence="4">The sequence shown here is derived from an EMBL/GenBank/DDBJ whole genome shotgun (WGS) entry which is preliminary data.</text>
</comment>
<proteinExistence type="predicted"/>
<dbReference type="InterPro" id="IPR056369">
    <property type="entry name" value="CTU1-like_ATP-bd"/>
</dbReference>
<feature type="binding site" evidence="2">
    <location>
        <position position="165"/>
    </location>
    <ligand>
        <name>ATP</name>
        <dbReference type="ChEBI" id="CHEBI:30616"/>
    </ligand>
</feature>
<dbReference type="GO" id="GO:0016740">
    <property type="term" value="F:transferase activity"/>
    <property type="evidence" value="ECO:0007669"/>
    <property type="project" value="UniProtKB-KW"/>
</dbReference>
<evidence type="ECO:0000313" key="5">
    <source>
        <dbReference type="Proteomes" id="UP000530660"/>
    </source>
</evidence>
<keyword evidence="2" id="KW-0547">Nucleotide-binding</keyword>
<evidence type="ECO:0000313" key="4">
    <source>
        <dbReference type="EMBL" id="KAF6004357.1"/>
    </source>
</evidence>
<organism evidence="4 5">
    <name type="scientific">Cyanidiococcus yangmingshanensis</name>
    <dbReference type="NCBI Taxonomy" id="2690220"/>
    <lineage>
        <taxon>Eukaryota</taxon>
        <taxon>Rhodophyta</taxon>
        <taxon>Bangiophyceae</taxon>
        <taxon>Cyanidiales</taxon>
        <taxon>Cyanidiaceae</taxon>
        <taxon>Cyanidiococcus</taxon>
    </lineage>
</organism>
<name>A0A7J7IPA3_9RHOD</name>
<sequence>MVCDRCQVGRAQIQRLRRNSRLCKECFFVEFESEVHETIEEYGLFRRGERVAVAISGGKDSVVLAHVLKTLNERYAYGLELFLLAIDEGIHGYRDDSLAAVRRNSDELGLPLCVLSYADLYDGWTMDRVVSQIGRSNNCTFCGVFRRQALDRGARLGGADKLATGHNADDMAETVFLNLVRGDSARLRRSADVMTFEAEHEARQTTATVEWVPRVKPFLFMYEKEIVMYAYWKRLDYFATECVYAPQAFRAFARDLVKELEACAHARLWIRSGQRRSSENMQPMGRLWIPRPLHNDAHDAVTLAVKLCAKRVCC</sequence>
<dbReference type="AlphaFoldDB" id="A0A7J7IPA3"/>
<dbReference type="InterPro" id="IPR035107">
    <property type="entry name" value="tRNA_thiolation_TtcA_Ctu1"/>
</dbReference>
<dbReference type="GO" id="GO:0002144">
    <property type="term" value="C:cytosolic tRNA wobble base thiouridylase complex"/>
    <property type="evidence" value="ECO:0007669"/>
    <property type="project" value="TreeGrafter"/>
</dbReference>
<evidence type="ECO:0000256" key="1">
    <source>
        <dbReference type="ARBA" id="ARBA00022679"/>
    </source>
</evidence>
<dbReference type="PANTHER" id="PTHR11807">
    <property type="entry name" value="ATPASES OF THE PP SUPERFAMILY-RELATED"/>
    <property type="match status" value="1"/>
</dbReference>
<protein>
    <submittedName>
        <fullName evidence="4">Nucleotidyltransferase</fullName>
    </submittedName>
</protein>